<proteinExistence type="predicted"/>
<accession>G5IXX4</accession>
<sequence>MAEITLEKLQEQITNNPELSQIIDTALGDVTPELKQQVFTFLVQCKIKPNDPLFVLMLSCRYFHLLSLDFPKKIENAMERGIVKLNGEVNEKTKAITNDIYSSAVASTEAEIAKSVNRLLEKQDKPTKKKRWLNSLKSALLVLIPLLTGMLITQKFYEEKQLASLKLENAELLRWAKSNQGQFAKNLLTWNPGLFNGRCEQAVANLGIGYGETIRKNGENVGMREVKNGYCVVWRKPPNF</sequence>
<gene>
    <name evidence="1" type="ORF">CWATWH0003_0129</name>
</gene>
<dbReference type="GeneID" id="88764098"/>
<dbReference type="Pfam" id="PF20538">
    <property type="entry name" value="DUF6753"/>
    <property type="match status" value="1"/>
</dbReference>
<protein>
    <submittedName>
        <fullName evidence="1">Uncharacterized protein</fullName>
    </submittedName>
</protein>
<reference evidence="1 2" key="1">
    <citation type="journal article" date="2011" name="Front. Microbiol.">
        <title>Two Strains of Crocosphaera watsonii with Highly Conserved Genomes are Distinguished by Strain-Specific Features.</title>
        <authorList>
            <person name="Bench S.R."/>
            <person name="Ilikchyan I.N."/>
            <person name="Tripp H.J."/>
            <person name="Zehr J.P."/>
        </authorList>
    </citation>
    <scope>NUCLEOTIDE SEQUENCE [LARGE SCALE GENOMIC DNA]</scope>
    <source>
        <strain evidence="1 2">WH 0003</strain>
    </source>
</reference>
<evidence type="ECO:0000313" key="2">
    <source>
        <dbReference type="Proteomes" id="UP000003477"/>
    </source>
</evidence>
<dbReference type="RefSeq" id="WP_007308816.1">
    <property type="nucleotide sequence ID" value="NZ_AESD01000020.1"/>
</dbReference>
<organism evidence="1 2">
    <name type="scientific">Crocosphaera watsonii WH 0003</name>
    <dbReference type="NCBI Taxonomy" id="423471"/>
    <lineage>
        <taxon>Bacteria</taxon>
        <taxon>Bacillati</taxon>
        <taxon>Cyanobacteriota</taxon>
        <taxon>Cyanophyceae</taxon>
        <taxon>Oscillatoriophycideae</taxon>
        <taxon>Chroococcales</taxon>
        <taxon>Aphanothecaceae</taxon>
        <taxon>Crocosphaera</taxon>
    </lineage>
</organism>
<evidence type="ECO:0000313" key="1">
    <source>
        <dbReference type="EMBL" id="EHJ15214.1"/>
    </source>
</evidence>
<name>G5IXX4_CROWT</name>
<dbReference type="AlphaFoldDB" id="G5IXX4"/>
<comment type="caution">
    <text evidence="1">The sequence shown here is derived from an EMBL/GenBank/DDBJ whole genome shotgun (WGS) entry which is preliminary data.</text>
</comment>
<dbReference type="PATRIC" id="fig|423471.3.peg.118"/>
<dbReference type="InterPro" id="IPR046641">
    <property type="entry name" value="DUF6753"/>
</dbReference>
<dbReference type="EMBL" id="AESD01000020">
    <property type="protein sequence ID" value="EHJ15214.1"/>
    <property type="molecule type" value="Genomic_DNA"/>
</dbReference>
<dbReference type="Proteomes" id="UP000003477">
    <property type="component" value="Unassembled WGS sequence"/>
</dbReference>